<name>A0A5D3DMT9_CUCMM</name>
<evidence type="ECO:0000313" key="2">
    <source>
        <dbReference type="EMBL" id="TYK24904.1"/>
    </source>
</evidence>
<organism evidence="2 3">
    <name type="scientific">Cucumis melo var. makuwa</name>
    <name type="common">Oriental melon</name>
    <dbReference type="NCBI Taxonomy" id="1194695"/>
    <lineage>
        <taxon>Eukaryota</taxon>
        <taxon>Viridiplantae</taxon>
        <taxon>Streptophyta</taxon>
        <taxon>Embryophyta</taxon>
        <taxon>Tracheophyta</taxon>
        <taxon>Spermatophyta</taxon>
        <taxon>Magnoliopsida</taxon>
        <taxon>eudicotyledons</taxon>
        <taxon>Gunneridae</taxon>
        <taxon>Pentapetalae</taxon>
        <taxon>rosids</taxon>
        <taxon>fabids</taxon>
        <taxon>Cucurbitales</taxon>
        <taxon>Cucurbitaceae</taxon>
        <taxon>Benincaseae</taxon>
        <taxon>Cucumis</taxon>
    </lineage>
</organism>
<evidence type="ECO:0000313" key="3">
    <source>
        <dbReference type="Proteomes" id="UP000321947"/>
    </source>
</evidence>
<evidence type="ECO:0000256" key="1">
    <source>
        <dbReference type="SAM" id="MobiDB-lite"/>
    </source>
</evidence>
<accession>A0A5D3DMT9</accession>
<sequence length="89" mass="9891">MMEMESACFTQDLLYLEKTFSASTLIRPASNTSNRARIFLGLKRLKVGMMIGMNKNSVKSPGRPHIGNISANGLTARSNKDGRENDWDV</sequence>
<feature type="compositionally biased region" description="Basic and acidic residues" evidence="1">
    <location>
        <begin position="78"/>
        <end position="89"/>
    </location>
</feature>
<proteinExistence type="predicted"/>
<feature type="region of interest" description="Disordered" evidence="1">
    <location>
        <begin position="56"/>
        <end position="89"/>
    </location>
</feature>
<gene>
    <name evidence="2" type="ORF">E5676_scaffold352G00160</name>
</gene>
<protein>
    <submittedName>
        <fullName evidence="2">Protein TonB isoform X1</fullName>
    </submittedName>
</protein>
<dbReference type="Proteomes" id="UP000321947">
    <property type="component" value="Unassembled WGS sequence"/>
</dbReference>
<comment type="caution">
    <text evidence="2">The sequence shown here is derived from an EMBL/GenBank/DDBJ whole genome shotgun (WGS) entry which is preliminary data.</text>
</comment>
<dbReference type="EMBL" id="SSTD01003829">
    <property type="protein sequence ID" value="TYK24904.1"/>
    <property type="molecule type" value="Genomic_DNA"/>
</dbReference>
<dbReference type="AlphaFoldDB" id="A0A5D3DMT9"/>
<reference evidence="2 3" key="1">
    <citation type="submission" date="2019-08" db="EMBL/GenBank/DDBJ databases">
        <title>Draft genome sequences of two oriental melons (Cucumis melo L. var makuwa).</title>
        <authorList>
            <person name="Kwon S.-Y."/>
        </authorList>
    </citation>
    <scope>NUCLEOTIDE SEQUENCE [LARGE SCALE GENOMIC DNA]</scope>
    <source>
        <strain evidence="3">cv. Chang Bougi</strain>
        <tissue evidence="2">Leaf</tissue>
    </source>
</reference>